<feature type="chain" id="PRO_5043483459" description="CUB domain-containing protein" evidence="2">
    <location>
        <begin position="21"/>
        <end position="259"/>
    </location>
</feature>
<keyword evidence="1" id="KW-0472">Membrane</keyword>
<dbReference type="AlphaFoldDB" id="A0AAV2HMQ6"/>
<feature type="transmembrane region" description="Helical" evidence="1">
    <location>
        <begin position="153"/>
        <end position="177"/>
    </location>
</feature>
<dbReference type="Proteomes" id="UP001497497">
    <property type="component" value="Unassembled WGS sequence"/>
</dbReference>
<evidence type="ECO:0000256" key="1">
    <source>
        <dbReference type="SAM" id="Phobius"/>
    </source>
</evidence>
<feature type="signal peptide" evidence="2">
    <location>
        <begin position="1"/>
        <end position="20"/>
    </location>
</feature>
<keyword evidence="1" id="KW-0812">Transmembrane</keyword>
<evidence type="ECO:0000313" key="3">
    <source>
        <dbReference type="EMBL" id="CAL1535336.1"/>
    </source>
</evidence>
<keyword evidence="1" id="KW-1133">Transmembrane helix</keyword>
<dbReference type="EMBL" id="CAXITT010000198">
    <property type="protein sequence ID" value="CAL1535336.1"/>
    <property type="molecule type" value="Genomic_DNA"/>
</dbReference>
<keyword evidence="4" id="KW-1185">Reference proteome</keyword>
<accession>A0AAV2HMQ6</accession>
<reference evidence="3 4" key="1">
    <citation type="submission" date="2024-04" db="EMBL/GenBank/DDBJ databases">
        <authorList>
            <consortium name="Genoscope - CEA"/>
            <person name="William W."/>
        </authorList>
    </citation>
    <scope>NUCLEOTIDE SEQUENCE [LARGE SCALE GENOMIC DNA]</scope>
</reference>
<gene>
    <name evidence="3" type="ORF">GSLYS_00009296001</name>
</gene>
<evidence type="ECO:0000313" key="4">
    <source>
        <dbReference type="Proteomes" id="UP001497497"/>
    </source>
</evidence>
<name>A0AAV2HMQ6_LYMST</name>
<keyword evidence="2" id="KW-0732">Signal</keyword>
<evidence type="ECO:0000256" key="2">
    <source>
        <dbReference type="SAM" id="SignalP"/>
    </source>
</evidence>
<sequence length="259" mass="28841">MFSYVHLTFFLEFLLVYGSADDNVKLQINGQEVASDECLYETISDTNLTLAFSCGTESKQCLITIKVNDSFVFNKSKSPVVFSMTTHHGSESQFTIAYTDTSMSGHHKYVNCLVKTEIKETKDGEADFLYKSTKENQLSTTQDDSNSDLNKSILTIGLGFCGASAAIIIVGCAIFILRSRGSLYYEYKIKPKKGEKRVNGMSNLWEKDSLGIHRPPAHMNTVISTTDDDDLCSEIQDAECAIQDKSVNESEKSKSCQYL</sequence>
<proteinExistence type="predicted"/>
<comment type="caution">
    <text evidence="3">The sequence shown here is derived from an EMBL/GenBank/DDBJ whole genome shotgun (WGS) entry which is preliminary data.</text>
</comment>
<protein>
    <recommendedName>
        <fullName evidence="5">CUB domain-containing protein</fullName>
    </recommendedName>
</protein>
<organism evidence="3 4">
    <name type="scientific">Lymnaea stagnalis</name>
    <name type="common">Great pond snail</name>
    <name type="synonym">Helix stagnalis</name>
    <dbReference type="NCBI Taxonomy" id="6523"/>
    <lineage>
        <taxon>Eukaryota</taxon>
        <taxon>Metazoa</taxon>
        <taxon>Spiralia</taxon>
        <taxon>Lophotrochozoa</taxon>
        <taxon>Mollusca</taxon>
        <taxon>Gastropoda</taxon>
        <taxon>Heterobranchia</taxon>
        <taxon>Euthyneura</taxon>
        <taxon>Panpulmonata</taxon>
        <taxon>Hygrophila</taxon>
        <taxon>Lymnaeoidea</taxon>
        <taxon>Lymnaeidae</taxon>
        <taxon>Lymnaea</taxon>
    </lineage>
</organism>
<evidence type="ECO:0008006" key="5">
    <source>
        <dbReference type="Google" id="ProtNLM"/>
    </source>
</evidence>